<evidence type="ECO:0000259" key="2">
    <source>
        <dbReference type="Pfam" id="PF10536"/>
    </source>
</evidence>
<dbReference type="PANTHER" id="PTHR46033:SF8">
    <property type="entry name" value="PROTEIN MAINTENANCE OF MERISTEMS-LIKE"/>
    <property type="match status" value="1"/>
</dbReference>
<dbReference type="Proteomes" id="UP000634136">
    <property type="component" value="Unassembled WGS sequence"/>
</dbReference>
<dbReference type="InterPro" id="IPR044824">
    <property type="entry name" value="MAIN-like"/>
</dbReference>
<evidence type="ECO:0000256" key="1">
    <source>
        <dbReference type="SAM" id="MobiDB-lite"/>
    </source>
</evidence>
<proteinExistence type="predicted"/>
<comment type="caution">
    <text evidence="3">The sequence shown here is derived from an EMBL/GenBank/DDBJ whole genome shotgun (WGS) entry which is preliminary data.</text>
</comment>
<sequence length="533" mass="60459">MTRRFSGIIGGCSQSRHSLKLSLFLRRYIRPGSTDPSIMYLQPRHRSEALWQGHDTPTVRPRRTRSTTFGYPPPVFVPLLIASDFYGASRAGFFPYDWHLVMALIMRWRPETHTFHMAVDVGETTITLEDVAIQLGLPIEGKAVVESTSHNWPGLCQELLGKTPTKPDIKGQRVKISWLEQNFPLDDGPRGDVSDEELRQMVQAYIVRLIGGFFYAGYLWEQDVRGDEVRLREHGRVRPPSACVGVGQISHPRAEVERAQGSQVERRGRGGGYPIPCPLSVRWSDYRTTTRELCMHNVTEYVLKMDNMSPANVVWQPYIGPKLNEEISSYYLHARDLGLPSCQFPWIQMWDQQWKRLVDAPKTTVPLAMHSHYMRWYKEITRKWVHPVGARTIVNGETFGVLADRVYEQPLPTDEIDYITRLMQTLNLHPDPEGAGDHEATSAPTFPYGPINGRDSSRSRPKKMSESHPLVPIFIQPVDDGEPAGHKAGGDDHQDDGADDDDDDEDELPDLEPQDFDALGAFLRTPLPSISQT</sequence>
<evidence type="ECO:0000313" key="3">
    <source>
        <dbReference type="EMBL" id="KAF7801696.1"/>
    </source>
</evidence>
<accession>A0A834W0T5</accession>
<dbReference type="PANTHER" id="PTHR46033">
    <property type="entry name" value="PROTEIN MAIN-LIKE 2"/>
    <property type="match status" value="1"/>
</dbReference>
<gene>
    <name evidence="3" type="ORF">G2W53_040807</name>
</gene>
<dbReference type="GO" id="GO:0010073">
    <property type="term" value="P:meristem maintenance"/>
    <property type="evidence" value="ECO:0007669"/>
    <property type="project" value="InterPro"/>
</dbReference>
<reference evidence="3" key="1">
    <citation type="submission" date="2020-09" db="EMBL/GenBank/DDBJ databases">
        <title>Genome-Enabled Discovery of Anthraquinone Biosynthesis in Senna tora.</title>
        <authorList>
            <person name="Kang S.-H."/>
            <person name="Pandey R.P."/>
            <person name="Lee C.-M."/>
            <person name="Sim J.-S."/>
            <person name="Jeong J.-T."/>
            <person name="Choi B.-S."/>
            <person name="Jung M."/>
            <person name="Ginzburg D."/>
            <person name="Zhao K."/>
            <person name="Won S.Y."/>
            <person name="Oh T.-J."/>
            <person name="Yu Y."/>
            <person name="Kim N.-H."/>
            <person name="Lee O.R."/>
            <person name="Lee T.-H."/>
            <person name="Bashyal P."/>
            <person name="Kim T.-S."/>
            <person name="Lee W.-H."/>
            <person name="Kawkins C."/>
            <person name="Kim C.-K."/>
            <person name="Kim J.S."/>
            <person name="Ahn B.O."/>
            <person name="Rhee S.Y."/>
            <person name="Sohng J.K."/>
        </authorList>
    </citation>
    <scope>NUCLEOTIDE SEQUENCE</scope>
    <source>
        <tissue evidence="3">Leaf</tissue>
    </source>
</reference>
<feature type="compositionally biased region" description="Acidic residues" evidence="1">
    <location>
        <begin position="497"/>
        <end position="515"/>
    </location>
</feature>
<name>A0A834W0T5_9FABA</name>
<dbReference type="InterPro" id="IPR019557">
    <property type="entry name" value="AminoTfrase-like_pln_mobile"/>
</dbReference>
<keyword evidence="4" id="KW-1185">Reference proteome</keyword>
<feature type="compositionally biased region" description="Basic and acidic residues" evidence="1">
    <location>
        <begin position="455"/>
        <end position="466"/>
    </location>
</feature>
<feature type="region of interest" description="Disordered" evidence="1">
    <location>
        <begin position="429"/>
        <end position="533"/>
    </location>
</feature>
<feature type="domain" description="Aminotransferase-like plant mobile" evidence="2">
    <location>
        <begin position="84"/>
        <end position="216"/>
    </location>
</feature>
<organism evidence="3 4">
    <name type="scientific">Senna tora</name>
    <dbReference type="NCBI Taxonomy" id="362788"/>
    <lineage>
        <taxon>Eukaryota</taxon>
        <taxon>Viridiplantae</taxon>
        <taxon>Streptophyta</taxon>
        <taxon>Embryophyta</taxon>
        <taxon>Tracheophyta</taxon>
        <taxon>Spermatophyta</taxon>
        <taxon>Magnoliopsida</taxon>
        <taxon>eudicotyledons</taxon>
        <taxon>Gunneridae</taxon>
        <taxon>Pentapetalae</taxon>
        <taxon>rosids</taxon>
        <taxon>fabids</taxon>
        <taxon>Fabales</taxon>
        <taxon>Fabaceae</taxon>
        <taxon>Caesalpinioideae</taxon>
        <taxon>Cassia clade</taxon>
        <taxon>Senna</taxon>
    </lineage>
</organism>
<dbReference type="OrthoDB" id="1421598at2759"/>
<dbReference type="EMBL" id="JAAIUW010000013">
    <property type="protein sequence ID" value="KAF7801696.1"/>
    <property type="molecule type" value="Genomic_DNA"/>
</dbReference>
<protein>
    <submittedName>
        <fullName evidence="3">Serine/threonine-protein phosphatase 7 long form-like protein</fullName>
    </submittedName>
</protein>
<feature type="compositionally biased region" description="Basic and acidic residues" evidence="1">
    <location>
        <begin position="430"/>
        <end position="440"/>
    </location>
</feature>
<evidence type="ECO:0000313" key="4">
    <source>
        <dbReference type="Proteomes" id="UP000634136"/>
    </source>
</evidence>
<feature type="compositionally biased region" description="Basic and acidic residues" evidence="1">
    <location>
        <begin position="483"/>
        <end position="496"/>
    </location>
</feature>
<dbReference type="AlphaFoldDB" id="A0A834W0T5"/>
<dbReference type="Pfam" id="PF10536">
    <property type="entry name" value="PMD"/>
    <property type="match status" value="1"/>
</dbReference>